<dbReference type="InterPro" id="IPR013149">
    <property type="entry name" value="ADH-like_C"/>
</dbReference>
<feature type="domain" description="Enoyl reductase (ER)" evidence="7">
    <location>
        <begin position="13"/>
        <end position="360"/>
    </location>
</feature>
<evidence type="ECO:0000256" key="6">
    <source>
        <dbReference type="RuleBase" id="RU361277"/>
    </source>
</evidence>
<dbReference type="Pfam" id="PF00107">
    <property type="entry name" value="ADH_zinc_N"/>
    <property type="match status" value="1"/>
</dbReference>
<dbReference type="OrthoDB" id="334894at2"/>
<evidence type="ECO:0000313" key="9">
    <source>
        <dbReference type="Proteomes" id="UP000380867"/>
    </source>
</evidence>
<dbReference type="GO" id="GO:0008270">
    <property type="term" value="F:zinc ion binding"/>
    <property type="evidence" value="ECO:0007669"/>
    <property type="project" value="InterPro"/>
</dbReference>
<evidence type="ECO:0000259" key="7">
    <source>
        <dbReference type="SMART" id="SM00829"/>
    </source>
</evidence>
<dbReference type="PANTHER" id="PTHR43350">
    <property type="entry name" value="NAD-DEPENDENT ALCOHOL DEHYDROGENASE"/>
    <property type="match status" value="1"/>
</dbReference>
<dbReference type="PANTHER" id="PTHR43350:SF21">
    <property type="entry name" value="S-NITROSOMYCOTHIOL REDUCTASE MSCR"/>
    <property type="match status" value="1"/>
</dbReference>
<protein>
    <submittedName>
        <fullName evidence="8">NAD(P)-dependent alcohol dehydrogenase</fullName>
    </submittedName>
</protein>
<evidence type="ECO:0000256" key="5">
    <source>
        <dbReference type="ARBA" id="ARBA00023002"/>
    </source>
</evidence>
<keyword evidence="3 6" id="KW-0479">Metal-binding</keyword>
<dbReference type="InterPro" id="IPR002328">
    <property type="entry name" value="ADH_Zn_CS"/>
</dbReference>
<dbReference type="Proteomes" id="UP000380867">
    <property type="component" value="Unassembled WGS sequence"/>
</dbReference>
<evidence type="ECO:0000256" key="3">
    <source>
        <dbReference type="ARBA" id="ARBA00022723"/>
    </source>
</evidence>
<keyword evidence="9" id="KW-1185">Reference proteome</keyword>
<comment type="similarity">
    <text evidence="2 6">Belongs to the zinc-containing alcohol dehydrogenase family.</text>
</comment>
<dbReference type="InterPro" id="IPR020843">
    <property type="entry name" value="ER"/>
</dbReference>
<dbReference type="AlphaFoldDB" id="A0A5M4FDI8"/>
<dbReference type="InterPro" id="IPR011032">
    <property type="entry name" value="GroES-like_sf"/>
</dbReference>
<evidence type="ECO:0000256" key="1">
    <source>
        <dbReference type="ARBA" id="ARBA00001947"/>
    </source>
</evidence>
<dbReference type="CDD" id="cd08278">
    <property type="entry name" value="benzyl_alcohol_DH"/>
    <property type="match status" value="1"/>
</dbReference>
<evidence type="ECO:0000256" key="4">
    <source>
        <dbReference type="ARBA" id="ARBA00022833"/>
    </source>
</evidence>
<dbReference type="SMART" id="SM00829">
    <property type="entry name" value="PKS_ER"/>
    <property type="match status" value="1"/>
</dbReference>
<dbReference type="Pfam" id="PF08240">
    <property type="entry name" value="ADH_N"/>
    <property type="match status" value="1"/>
</dbReference>
<sequence>MRIRAALVRDSDGDFTVEEVDLREPRAGEVLVKLAAVGICHTDLAIKSSAGNGATPVILGHEGSGVVERIGAGVTGMSVGDHVILTFASCGACDLCTRSKPTYCAHFAALNSGGLTTTHDTAHTQEGRPVRGGFFGQSSFATHVIASPANAIVVPRDLDLATIAPLGCAIQTGAGSMLNLLRPGAGSSVLITGLGGVGMAALMAAVASGATTVVAVDPLAARRDVAESLGATLTRAPSADLVAEVLDHTGGGATHALDTTGRADAIGQAFGSLARTGHLVLVGLGMPDLVLPGSALMSGGRSVTGSIEGDAVPHDLIPVLARMYREGSLPLDRIVRNYAFDDINQAVADMRAGDVIKPVLVFD</sequence>
<keyword evidence="4 6" id="KW-0862">Zinc</keyword>
<dbReference type="GO" id="GO:0016491">
    <property type="term" value="F:oxidoreductase activity"/>
    <property type="evidence" value="ECO:0007669"/>
    <property type="project" value="UniProtKB-KW"/>
</dbReference>
<dbReference type="EMBL" id="SDPQ02000003">
    <property type="protein sequence ID" value="KAA1395992.1"/>
    <property type="molecule type" value="Genomic_DNA"/>
</dbReference>
<evidence type="ECO:0000256" key="2">
    <source>
        <dbReference type="ARBA" id="ARBA00008072"/>
    </source>
</evidence>
<comment type="cofactor">
    <cofactor evidence="1 6">
        <name>Zn(2+)</name>
        <dbReference type="ChEBI" id="CHEBI:29105"/>
    </cofactor>
</comment>
<keyword evidence="5" id="KW-0560">Oxidoreductase</keyword>
<dbReference type="InterPro" id="IPR036291">
    <property type="entry name" value="NAD(P)-bd_dom_sf"/>
</dbReference>
<reference evidence="8" key="1">
    <citation type="submission" date="2019-09" db="EMBL/GenBank/DDBJ databases">
        <authorList>
            <person name="Li J."/>
        </authorList>
    </citation>
    <scope>NUCLEOTIDE SEQUENCE [LARGE SCALE GENOMIC DNA]</scope>
    <source>
        <strain evidence="8">JCM 14732</strain>
    </source>
</reference>
<dbReference type="SUPFAM" id="SSF51735">
    <property type="entry name" value="NAD(P)-binding Rossmann-fold domains"/>
    <property type="match status" value="1"/>
</dbReference>
<evidence type="ECO:0000313" key="8">
    <source>
        <dbReference type="EMBL" id="KAA1395992.1"/>
    </source>
</evidence>
<dbReference type="InterPro" id="IPR013154">
    <property type="entry name" value="ADH-like_N"/>
</dbReference>
<gene>
    <name evidence="8" type="ORF">ESP70_017860</name>
</gene>
<dbReference type="RefSeq" id="WP_149690639.1">
    <property type="nucleotide sequence ID" value="NZ_SDPQ02000003.1"/>
</dbReference>
<accession>A0A5M4FDI8</accession>
<proteinExistence type="inferred from homology"/>
<dbReference type="SUPFAM" id="SSF50129">
    <property type="entry name" value="GroES-like"/>
    <property type="match status" value="1"/>
</dbReference>
<name>A0A5M4FDI8_9ACTN</name>
<organism evidence="8 9">
    <name type="scientific">Aeromicrobium ginsengisoli</name>
    <dbReference type="NCBI Taxonomy" id="363867"/>
    <lineage>
        <taxon>Bacteria</taxon>
        <taxon>Bacillati</taxon>
        <taxon>Actinomycetota</taxon>
        <taxon>Actinomycetes</taxon>
        <taxon>Propionibacteriales</taxon>
        <taxon>Nocardioidaceae</taxon>
        <taxon>Aeromicrobium</taxon>
    </lineage>
</organism>
<comment type="caution">
    <text evidence="8">The sequence shown here is derived from an EMBL/GenBank/DDBJ whole genome shotgun (WGS) entry which is preliminary data.</text>
</comment>
<dbReference type="Gene3D" id="3.90.180.10">
    <property type="entry name" value="Medium-chain alcohol dehydrogenases, catalytic domain"/>
    <property type="match status" value="1"/>
</dbReference>
<dbReference type="Gene3D" id="3.40.50.720">
    <property type="entry name" value="NAD(P)-binding Rossmann-like Domain"/>
    <property type="match status" value="1"/>
</dbReference>
<dbReference type="PROSITE" id="PS00059">
    <property type="entry name" value="ADH_ZINC"/>
    <property type="match status" value="1"/>
</dbReference>